<dbReference type="PANTHER" id="PTHR37298:SF1">
    <property type="entry name" value="UPF0111 PROTEIN YKAA"/>
    <property type="match status" value="1"/>
</dbReference>
<evidence type="ECO:0000256" key="1">
    <source>
        <dbReference type="ARBA" id="ARBA00008591"/>
    </source>
</evidence>
<dbReference type="InterPro" id="IPR018445">
    <property type="entry name" value="Put_Phosphate_transp_reg"/>
</dbReference>
<dbReference type="Gene3D" id="1.20.58.220">
    <property type="entry name" value="Phosphate transport system protein phou homolog 2, domain 2"/>
    <property type="match status" value="1"/>
</dbReference>
<protein>
    <recommendedName>
        <fullName evidence="4">Phosphate transport regulator</fullName>
    </recommendedName>
</protein>
<evidence type="ECO:0008006" key="4">
    <source>
        <dbReference type="Google" id="ProtNLM"/>
    </source>
</evidence>
<comment type="similarity">
    <text evidence="1">Belongs to the UPF0111 family.</text>
</comment>
<keyword evidence="3" id="KW-1185">Reference proteome</keyword>
<proteinExistence type="inferred from homology"/>
<evidence type="ECO:0000313" key="3">
    <source>
        <dbReference type="Proteomes" id="UP001156259"/>
    </source>
</evidence>
<dbReference type="EMBL" id="OP880252">
    <property type="protein sequence ID" value="WAE39445.1"/>
    <property type="molecule type" value="Genomic_DNA"/>
</dbReference>
<accession>A0A9E9A8C4</accession>
<dbReference type="PANTHER" id="PTHR37298">
    <property type="entry name" value="UPF0111 PROTEIN YKAA"/>
    <property type="match status" value="1"/>
</dbReference>
<organism evidence="2 3">
    <name type="scientific">Methanophagales virus GBV301</name>
    <dbReference type="NCBI Taxonomy" id="2999280"/>
    <lineage>
        <taxon>Viruses</taxon>
        <taxon>Duplodnaviria</taxon>
        <taxon>Heunggongvirae</taxon>
        <taxon>Uroviricota</taxon>
        <taxon>Caudoviricetes</taxon>
        <taxon>Nakonvirales</taxon>
        <taxon>Ekchuahviridae</taxon>
        <taxon>Kukulkanvirus</taxon>
        <taxon>Kukulkanvirus guaymasense</taxon>
    </lineage>
</organism>
<dbReference type="Proteomes" id="UP001156259">
    <property type="component" value="Segment"/>
</dbReference>
<dbReference type="Pfam" id="PF01865">
    <property type="entry name" value="PhoU_div"/>
    <property type="match status" value="1"/>
</dbReference>
<gene>
    <name evidence="2" type="ORF">LDLAKGPJ_00021</name>
</gene>
<reference evidence="2 3" key="1">
    <citation type="submission" date="2022-10" db="EMBL/GenBank/DDBJ databases">
        <title>Evolutionary Diversification of Methanotrophic Ca. Methanophagales (ANME-1) and Their Expansive Virome.</title>
        <authorList>
            <person name="Laso-Perez R."/>
            <person name="Wu F."/>
            <person name="Cremiere A."/>
            <person name="Speth D.R."/>
            <person name="Magyar J.S."/>
            <person name="Krupovic M."/>
            <person name="Orphan V.J."/>
        </authorList>
    </citation>
    <scope>NUCLEOTIDE SEQUENCE [LARGE SCALE GENOMIC DNA]</scope>
</reference>
<dbReference type="InterPro" id="IPR038078">
    <property type="entry name" value="PhoU-like_sf"/>
</dbReference>
<sequence>MLKRVFSFTKYFVPRRTEMYLQSIQDLVVIIEKSIDALKRLGEDEHPLKTAERIKVLEEEADKKIHDLNVTLLCDHTRVTEEKGDIQVFLHNLDNIIDNVEGSAWRIANIEPNSLALLMKNEFVPVFELTILDIYTSVVLLSDVVKNQEELEKRIEGINYCEHRGDELYRDWLLRLVRRDFRDEGERLLLLEILERLEQVLDSAEDVADNLGTFVVKGGI</sequence>
<dbReference type="InterPro" id="IPR052912">
    <property type="entry name" value="UPF0111_domain"/>
</dbReference>
<evidence type="ECO:0000313" key="2">
    <source>
        <dbReference type="EMBL" id="WAE39445.1"/>
    </source>
</evidence>
<name>A0A9E9A8C4_9CAUD</name>